<dbReference type="InterPro" id="IPR051158">
    <property type="entry name" value="Metallophosphoesterase_sf"/>
</dbReference>
<dbReference type="PANTHER" id="PTHR31302">
    <property type="entry name" value="TRANSMEMBRANE PROTEIN WITH METALLOPHOSPHOESTERASE DOMAIN-RELATED"/>
    <property type="match status" value="1"/>
</dbReference>
<reference evidence="3 4" key="1">
    <citation type="submission" date="2022-05" db="EMBL/GenBank/DDBJ databases">
        <authorList>
            <consortium name="Genoscope - CEA"/>
            <person name="William W."/>
        </authorList>
    </citation>
    <scope>NUCLEOTIDE SEQUENCE [LARGE SCALE GENOMIC DNA]</scope>
</reference>
<keyword evidence="4" id="KW-1185">Reference proteome</keyword>
<dbReference type="Proteomes" id="UP001159405">
    <property type="component" value="Unassembled WGS sequence"/>
</dbReference>
<evidence type="ECO:0000313" key="4">
    <source>
        <dbReference type="Proteomes" id="UP001159405"/>
    </source>
</evidence>
<keyword evidence="1" id="KW-0472">Membrane</keyword>
<evidence type="ECO:0000256" key="1">
    <source>
        <dbReference type="SAM" id="Phobius"/>
    </source>
</evidence>
<dbReference type="InterPro" id="IPR029052">
    <property type="entry name" value="Metallo-depent_PP-like"/>
</dbReference>
<dbReference type="InterPro" id="IPR004843">
    <property type="entry name" value="Calcineurin-like_PHP"/>
</dbReference>
<comment type="caution">
    <text evidence="3">The sequence shown here is derived from an EMBL/GenBank/DDBJ whole genome shotgun (WGS) entry which is preliminary data.</text>
</comment>
<dbReference type="Pfam" id="PF00149">
    <property type="entry name" value="Metallophos"/>
    <property type="match status" value="1"/>
</dbReference>
<organism evidence="3 4">
    <name type="scientific">Porites lobata</name>
    <dbReference type="NCBI Taxonomy" id="104759"/>
    <lineage>
        <taxon>Eukaryota</taxon>
        <taxon>Metazoa</taxon>
        <taxon>Cnidaria</taxon>
        <taxon>Anthozoa</taxon>
        <taxon>Hexacorallia</taxon>
        <taxon>Scleractinia</taxon>
        <taxon>Fungiina</taxon>
        <taxon>Poritidae</taxon>
        <taxon>Porites</taxon>
    </lineage>
</organism>
<proteinExistence type="predicted"/>
<name>A0ABN8NWP6_9CNID</name>
<dbReference type="SUPFAM" id="SSF56300">
    <property type="entry name" value="Metallo-dependent phosphatases"/>
    <property type="match status" value="1"/>
</dbReference>
<feature type="transmembrane region" description="Helical" evidence="1">
    <location>
        <begin position="44"/>
        <end position="63"/>
    </location>
</feature>
<feature type="transmembrane region" description="Helical" evidence="1">
    <location>
        <begin position="119"/>
        <end position="142"/>
    </location>
</feature>
<feature type="transmembrane region" description="Helical" evidence="1">
    <location>
        <begin position="163"/>
        <end position="182"/>
    </location>
</feature>
<gene>
    <name evidence="3" type="ORF">PLOB_00031575</name>
</gene>
<dbReference type="PANTHER" id="PTHR31302:SF0">
    <property type="entry name" value="TRANSMEMBRANE PROTEIN WITH METALLOPHOSPHOESTERASE DOMAIN"/>
    <property type="match status" value="1"/>
</dbReference>
<dbReference type="CDD" id="cd07385">
    <property type="entry name" value="MPP_YkuE_C"/>
    <property type="match status" value="1"/>
</dbReference>
<keyword evidence="1" id="KW-1133">Transmembrane helix</keyword>
<evidence type="ECO:0000259" key="2">
    <source>
        <dbReference type="Pfam" id="PF00149"/>
    </source>
</evidence>
<feature type="transmembrane region" description="Helical" evidence="1">
    <location>
        <begin position="15"/>
        <end position="38"/>
    </location>
</feature>
<sequence>MASMTTRRSAKMDRVLVTVGAIVSINIVSIVGTSFLSLNEKVKYKLILVQSWLTLQSVMFFSARYLWIRLCLPLYNHPSNINRLLLAFIIIVLSLSQGSIVLGLIFSGVEPHWISLLSYTSLGLLILLTSTTVISDLFTWMFGVVNLRSGLVNSRIHYARFQVILILVISTTLAVLALQNAIKEPMVKKVRIPMKNLPSEFNGFTIVMLPDVHVGPTVGRTMLEKVVKTTNQLNPDAVSINGDLVDASVYQIRQAVKPLLKLRARYGVYFVTGNHDYYTGDIDGWMKELEYLGVTPLRNSHVLLTHPNKPQVELCLAGVDDTEGGFLRSGDHGTDIGKALTGVNHGTPTVLLAHRPKVAKLALDDYHVDLVLTGHTHGGQLFPIHLFHLVAEPFFAGLYQHKSGSYVYVSSGVHFWGMPMRLWSKAEITHVTLTTA</sequence>
<dbReference type="Gene3D" id="3.60.21.10">
    <property type="match status" value="1"/>
</dbReference>
<evidence type="ECO:0000313" key="3">
    <source>
        <dbReference type="EMBL" id="CAH3125053.1"/>
    </source>
</evidence>
<protein>
    <recommendedName>
        <fullName evidence="2">Calcineurin-like phosphoesterase domain-containing protein</fullName>
    </recommendedName>
</protein>
<keyword evidence="1" id="KW-0812">Transmembrane</keyword>
<accession>A0ABN8NWP6</accession>
<dbReference type="EMBL" id="CALNXK010000040">
    <property type="protein sequence ID" value="CAH3125053.1"/>
    <property type="molecule type" value="Genomic_DNA"/>
</dbReference>
<feature type="transmembrane region" description="Helical" evidence="1">
    <location>
        <begin position="84"/>
        <end position="107"/>
    </location>
</feature>
<feature type="domain" description="Calcineurin-like phosphoesterase" evidence="2">
    <location>
        <begin position="205"/>
        <end position="378"/>
    </location>
</feature>